<gene>
    <name evidence="4" type="ORF">CZ674_02295</name>
</gene>
<dbReference type="AlphaFoldDB" id="A0A1R4F2T3"/>
<protein>
    <submittedName>
        <fullName evidence="4">Glycosyl transferase, group 2 family protein</fullName>
    </submittedName>
</protein>
<dbReference type="CDD" id="cd00761">
    <property type="entry name" value="Glyco_tranf_GTA_type"/>
    <property type="match status" value="1"/>
</dbReference>
<evidence type="ECO:0000256" key="2">
    <source>
        <dbReference type="ARBA" id="ARBA00022679"/>
    </source>
</evidence>
<proteinExistence type="predicted"/>
<dbReference type="GO" id="GO:0016757">
    <property type="term" value="F:glycosyltransferase activity"/>
    <property type="evidence" value="ECO:0007669"/>
    <property type="project" value="UniProtKB-KW"/>
</dbReference>
<dbReference type="SUPFAM" id="SSF53448">
    <property type="entry name" value="Nucleotide-diphospho-sugar transferases"/>
    <property type="match status" value="1"/>
</dbReference>
<reference evidence="4 5" key="1">
    <citation type="submission" date="2017-02" db="EMBL/GenBank/DDBJ databases">
        <authorList>
            <person name="Peterson S.W."/>
        </authorList>
    </citation>
    <scope>NUCLEOTIDE SEQUENCE [LARGE SCALE GENOMIC DNA]</scope>
    <source>
        <strain evidence="4 5">LMG 22410</strain>
    </source>
</reference>
<name>A0A1R4F2T3_9MICO</name>
<dbReference type="PANTHER" id="PTHR22916">
    <property type="entry name" value="GLYCOSYLTRANSFERASE"/>
    <property type="match status" value="1"/>
</dbReference>
<dbReference type="GeneID" id="303172027"/>
<dbReference type="Proteomes" id="UP000195787">
    <property type="component" value="Unassembled WGS sequence"/>
</dbReference>
<feature type="domain" description="Glycosyltransferase 2-like" evidence="3">
    <location>
        <begin position="9"/>
        <end position="175"/>
    </location>
</feature>
<keyword evidence="2 4" id="KW-0808">Transferase</keyword>
<dbReference type="RefSeq" id="WP_086990879.1">
    <property type="nucleotide sequence ID" value="NZ_FUHU01000011.1"/>
</dbReference>
<accession>A0A1R4F2T3</accession>
<dbReference type="InterPro" id="IPR001173">
    <property type="entry name" value="Glyco_trans_2-like"/>
</dbReference>
<dbReference type="Pfam" id="PF13692">
    <property type="entry name" value="Glyco_trans_1_4"/>
    <property type="match status" value="1"/>
</dbReference>
<evidence type="ECO:0000313" key="5">
    <source>
        <dbReference type="Proteomes" id="UP000195787"/>
    </source>
</evidence>
<dbReference type="EMBL" id="FUHU01000011">
    <property type="protein sequence ID" value="SJM50239.1"/>
    <property type="molecule type" value="Genomic_DNA"/>
</dbReference>
<keyword evidence="1" id="KW-0328">Glycosyltransferase</keyword>
<evidence type="ECO:0000256" key="1">
    <source>
        <dbReference type="ARBA" id="ARBA00022676"/>
    </source>
</evidence>
<dbReference type="Gene3D" id="3.40.50.2000">
    <property type="entry name" value="Glycogen Phosphorylase B"/>
    <property type="match status" value="2"/>
</dbReference>
<evidence type="ECO:0000313" key="4">
    <source>
        <dbReference type="EMBL" id="SJM50239.1"/>
    </source>
</evidence>
<dbReference type="SUPFAM" id="SSF53756">
    <property type="entry name" value="UDP-Glycosyltransferase/glycogen phosphorylase"/>
    <property type="match status" value="1"/>
</dbReference>
<sequence>MPISNPMVSVIVPVYNAEQWLEAACKSLISQSYANWEAVLVVDGSPDDSITVARDMAGLDKRFLVIDRENGGIGAARNTGVDAASGDYIFFLDSDDELYPNALATLMAASRRSGAEITAGLGQDLFPDGRRKTYWTQRSEAFARHPTTYQLREMPSILDDHVVWAKLYDRSLFQRTGVRFPEGVHCEDIIFALTCQLAANKIAITNEPIYLHRRHGLAVSADYLRAKTLDDWIVQCGRTIDLVSSTGDELLTLHYALNHTMRQWLTRASTYHLIADRESLRGLELLAERLTLAGGSSTEELDPVARASLLSFTRGLPSGSWSSLKASPWGDINGTDPTLVVESALLAAERLNLANSDEAYICAVLLTWQVLAPIEGGRVSDADSYLARAQNAIESVPGPIWEEVELPASIVRQRARRSNERATHLLKSLTSKAAALTHVNDTATGRTISGTLPHGPTSWRRNDYRAVAIDADNHSTEIPVAVLDSRADRHWQATIPLPASAAAPVSWSLVQTSRYAPDLLLRLGDVDQLSKGLSRISSSKPSKREAEDKKARRAFTFPRWYNENPYLVMLHTDAFASMWSFPGTSDPHALLHEISDRSAKGILHIHWTSPLTEKWPNEEEASRYVDRLIMKLIDARSRGRTVIWTVHNALPHDSQYPSVALRLHRRLAEVADLIHVLSPSTPMATEGQYHLPEEKVRLIEHSSYSGIYGSRLSSTEARASIGADPSSRTVLFFGQLRPYKGLHQLFNAAISLQESNPIELLLAGKPAPEMSSELERILSSDVRVASNLGFVSEADVATWFSAANVVVLPYRKVLNSGSMMLAATFGVPLVLPADELLLADYGDEAWIRFFDPSRAAESIAEILDGDWYLQSGTIEAAMRFARERSPVSMGRQYTELLREATTLAP</sequence>
<dbReference type="InterPro" id="IPR029044">
    <property type="entry name" value="Nucleotide-diphossugar_trans"/>
</dbReference>
<dbReference type="Pfam" id="PF00535">
    <property type="entry name" value="Glycos_transf_2"/>
    <property type="match status" value="1"/>
</dbReference>
<keyword evidence="5" id="KW-1185">Reference proteome</keyword>
<dbReference type="Gene3D" id="3.90.550.10">
    <property type="entry name" value="Spore Coat Polysaccharide Biosynthesis Protein SpsA, Chain A"/>
    <property type="match status" value="1"/>
</dbReference>
<dbReference type="OrthoDB" id="9771846at2"/>
<evidence type="ECO:0000259" key="3">
    <source>
        <dbReference type="Pfam" id="PF00535"/>
    </source>
</evidence>
<organism evidence="4 5">
    <name type="scientific">Agrococcus casei LMG 22410</name>
    <dbReference type="NCBI Taxonomy" id="1255656"/>
    <lineage>
        <taxon>Bacteria</taxon>
        <taxon>Bacillati</taxon>
        <taxon>Actinomycetota</taxon>
        <taxon>Actinomycetes</taxon>
        <taxon>Micrococcales</taxon>
        <taxon>Microbacteriaceae</taxon>
        <taxon>Agrococcus</taxon>
    </lineage>
</organism>
<dbReference type="PANTHER" id="PTHR22916:SF51">
    <property type="entry name" value="GLYCOSYLTRANSFERASE EPSH-RELATED"/>
    <property type="match status" value="1"/>
</dbReference>